<dbReference type="GO" id="GO:0005524">
    <property type="term" value="F:ATP binding"/>
    <property type="evidence" value="ECO:0007669"/>
    <property type="project" value="UniProtKB-KW"/>
</dbReference>
<protein>
    <submittedName>
        <fullName evidence="6">ABC-type Mn2+/Zn2+ transport system ATPase subunit</fullName>
    </submittedName>
</protein>
<dbReference type="InterPro" id="IPR050153">
    <property type="entry name" value="Metal_Ion_Import_ABC"/>
</dbReference>
<keyword evidence="3" id="KW-0547">Nucleotide-binding</keyword>
<dbReference type="PANTHER" id="PTHR42734">
    <property type="entry name" value="METAL TRANSPORT SYSTEM ATP-BINDING PROTEIN TM_0124-RELATED"/>
    <property type="match status" value="1"/>
</dbReference>
<evidence type="ECO:0000259" key="5">
    <source>
        <dbReference type="PROSITE" id="PS50893"/>
    </source>
</evidence>
<sequence length="257" mass="27383">MMSQSAPDAIAVHGLSAGYPGVLALEQVDLTVTPGRLCALVGANGSGKSTLFAALLGLRAPAAGRVRLFGRSPQAARRRNLVSYVPQHDQVDHSFPVTVEQTVMMGRYGHMGFTRRPRTADRERVGAALDQVGLGGLRTRTIGELSGGQRRRAFLARSIAQEAPLMLLDEPFAGVDRASEELIVSVLHQLRDAGTTLLVSTHHLEGIPELAEEVVLLHRTVLASGPPEAVLTEERLARAFGTVLGLGPQLPGSEGQR</sequence>
<dbReference type="RefSeq" id="WP_343047548.1">
    <property type="nucleotide sequence ID" value="NZ_BAAALL010000001.1"/>
</dbReference>
<keyword evidence="4" id="KW-0067">ATP-binding</keyword>
<dbReference type="AlphaFoldDB" id="A0A7Z0GND2"/>
<dbReference type="PROSITE" id="PS00211">
    <property type="entry name" value="ABC_TRANSPORTER_1"/>
    <property type="match status" value="1"/>
</dbReference>
<name>A0A7Z0GND2_9MICC</name>
<gene>
    <name evidence="6" type="ORF">HNR09_002613</name>
</gene>
<organism evidence="6 7">
    <name type="scientific">Nesterenkonia xinjiangensis</name>
    <dbReference type="NCBI Taxonomy" id="225327"/>
    <lineage>
        <taxon>Bacteria</taxon>
        <taxon>Bacillati</taxon>
        <taxon>Actinomycetota</taxon>
        <taxon>Actinomycetes</taxon>
        <taxon>Micrococcales</taxon>
        <taxon>Micrococcaceae</taxon>
        <taxon>Nesterenkonia</taxon>
    </lineage>
</organism>
<dbReference type="SMART" id="SM00382">
    <property type="entry name" value="AAA"/>
    <property type="match status" value="1"/>
</dbReference>
<dbReference type="CDD" id="cd03235">
    <property type="entry name" value="ABC_Metallic_Cations"/>
    <property type="match status" value="1"/>
</dbReference>
<dbReference type="Gene3D" id="3.40.50.300">
    <property type="entry name" value="P-loop containing nucleotide triphosphate hydrolases"/>
    <property type="match status" value="1"/>
</dbReference>
<evidence type="ECO:0000256" key="3">
    <source>
        <dbReference type="ARBA" id="ARBA00022741"/>
    </source>
</evidence>
<dbReference type="InterPro" id="IPR003593">
    <property type="entry name" value="AAA+_ATPase"/>
</dbReference>
<evidence type="ECO:0000313" key="6">
    <source>
        <dbReference type="EMBL" id="NYJ79202.1"/>
    </source>
</evidence>
<dbReference type="PROSITE" id="PS50893">
    <property type="entry name" value="ABC_TRANSPORTER_2"/>
    <property type="match status" value="1"/>
</dbReference>
<dbReference type="InterPro" id="IPR003439">
    <property type="entry name" value="ABC_transporter-like_ATP-bd"/>
</dbReference>
<comment type="caution">
    <text evidence="6">The sequence shown here is derived from an EMBL/GenBank/DDBJ whole genome shotgun (WGS) entry which is preliminary data.</text>
</comment>
<dbReference type="EMBL" id="JACCFY010000001">
    <property type="protein sequence ID" value="NYJ79202.1"/>
    <property type="molecule type" value="Genomic_DNA"/>
</dbReference>
<dbReference type="PANTHER" id="PTHR42734:SF5">
    <property type="entry name" value="IRON TRANSPORT SYSTEM ATP-BINDING PROTEIN HI_0361-RELATED"/>
    <property type="match status" value="1"/>
</dbReference>
<evidence type="ECO:0000256" key="4">
    <source>
        <dbReference type="ARBA" id="ARBA00022840"/>
    </source>
</evidence>
<evidence type="ECO:0000256" key="2">
    <source>
        <dbReference type="ARBA" id="ARBA00022448"/>
    </source>
</evidence>
<keyword evidence="2" id="KW-0813">Transport</keyword>
<dbReference type="Proteomes" id="UP000535437">
    <property type="component" value="Unassembled WGS sequence"/>
</dbReference>
<dbReference type="SUPFAM" id="SSF52540">
    <property type="entry name" value="P-loop containing nucleoside triphosphate hydrolases"/>
    <property type="match status" value="1"/>
</dbReference>
<dbReference type="GO" id="GO:0016887">
    <property type="term" value="F:ATP hydrolysis activity"/>
    <property type="evidence" value="ECO:0007669"/>
    <property type="project" value="InterPro"/>
</dbReference>
<keyword evidence="7" id="KW-1185">Reference proteome</keyword>
<accession>A0A7Z0GND2</accession>
<reference evidence="6 7" key="1">
    <citation type="submission" date="2020-07" db="EMBL/GenBank/DDBJ databases">
        <title>Sequencing the genomes of 1000 actinobacteria strains.</title>
        <authorList>
            <person name="Klenk H.-P."/>
        </authorList>
    </citation>
    <scope>NUCLEOTIDE SEQUENCE [LARGE SCALE GENOMIC DNA]</scope>
    <source>
        <strain evidence="6 7">DSM 15475</strain>
    </source>
</reference>
<dbReference type="InterPro" id="IPR027417">
    <property type="entry name" value="P-loop_NTPase"/>
</dbReference>
<proteinExistence type="inferred from homology"/>
<dbReference type="Pfam" id="PF00005">
    <property type="entry name" value="ABC_tran"/>
    <property type="match status" value="1"/>
</dbReference>
<feature type="domain" description="ABC transporter" evidence="5">
    <location>
        <begin position="10"/>
        <end position="244"/>
    </location>
</feature>
<comment type="similarity">
    <text evidence="1">Belongs to the ABC transporter superfamily.</text>
</comment>
<dbReference type="InterPro" id="IPR017871">
    <property type="entry name" value="ABC_transporter-like_CS"/>
</dbReference>
<evidence type="ECO:0000313" key="7">
    <source>
        <dbReference type="Proteomes" id="UP000535437"/>
    </source>
</evidence>
<evidence type="ECO:0000256" key="1">
    <source>
        <dbReference type="ARBA" id="ARBA00005417"/>
    </source>
</evidence>